<gene>
    <name evidence="1" type="ORF">PH7735_03454</name>
</gene>
<proteinExistence type="predicted"/>
<dbReference type="InterPro" id="IPR011990">
    <property type="entry name" value="TPR-like_helical_dom_sf"/>
</dbReference>
<name>A0A0N7MAD7_9RHOB</name>
<organism evidence="1 2">
    <name type="scientific">Shimia thalassica</name>
    <dbReference type="NCBI Taxonomy" id="1715693"/>
    <lineage>
        <taxon>Bacteria</taxon>
        <taxon>Pseudomonadati</taxon>
        <taxon>Pseudomonadota</taxon>
        <taxon>Alphaproteobacteria</taxon>
        <taxon>Rhodobacterales</taxon>
        <taxon>Roseobacteraceae</taxon>
    </lineage>
</organism>
<dbReference type="GeneID" id="83882431"/>
<protein>
    <submittedName>
        <fullName evidence="1">Uncharacterized protein</fullName>
    </submittedName>
</protein>
<accession>A0A0N7MAD7</accession>
<dbReference type="AlphaFoldDB" id="A0A0N7MAD7"/>
<evidence type="ECO:0000313" key="1">
    <source>
        <dbReference type="EMBL" id="CUK10483.1"/>
    </source>
</evidence>
<keyword evidence="2" id="KW-1185">Reference proteome</keyword>
<dbReference type="SUPFAM" id="SSF48452">
    <property type="entry name" value="TPR-like"/>
    <property type="match status" value="1"/>
</dbReference>
<dbReference type="EMBL" id="CYTW01000005">
    <property type="protein sequence ID" value="CUK10483.1"/>
    <property type="molecule type" value="Genomic_DNA"/>
</dbReference>
<dbReference type="RefSeq" id="WP_145865366.1">
    <property type="nucleotide sequence ID" value="NZ_CYTW01000005.1"/>
</dbReference>
<reference evidence="2" key="1">
    <citation type="submission" date="2015-09" db="EMBL/GenBank/DDBJ databases">
        <authorList>
            <person name="Rodrigo-Torres Lidia"/>
            <person name="Arahal R.David."/>
        </authorList>
    </citation>
    <scope>NUCLEOTIDE SEQUENCE [LARGE SCALE GENOMIC DNA]</scope>
    <source>
        <strain evidence="2">CECT 7735</strain>
    </source>
</reference>
<evidence type="ECO:0000313" key="2">
    <source>
        <dbReference type="Proteomes" id="UP000051870"/>
    </source>
</evidence>
<dbReference type="Proteomes" id="UP000051870">
    <property type="component" value="Unassembled WGS sequence"/>
</dbReference>
<sequence>MNIFDKLKFVYKVNRFRNGMTAKGEEATVTLSALCDKVNSIRKGQAQVSGEKAQEVHSTTLNKLFKDYSASGGVVETYVKAFEYAGPALEKWLEDKLGIPGIAKATTAEALYDVLVAGNGIDLLEIVDISEKGTSAKLDEFALGSKEREMLEVLAECLTRGQSEARGSSQVWQMPTEPLCGANFFTWLLQHNALIRRNYDKIVFLRPGSMSSTEQAATPLRVVRPKFDEALLAARRELGQTGTSTAEFAQFLTENRILLVAWDCYHLNLAGVKNQRPNLVELAKGLNSGQKGNAVLLCVGNTVEFNPKGALGKGTTNRVLPKIGGETHTSRWFSKCRIKKQKRVEYFHDQWKRFNVIRGNATLEEAGMRPKRALSYYSDYNKRPVWPIDIRHRALFATNLAEFSFFDPTQGYDRLVGELDSEPDDVRLHRQEMRDYLTFIDSRRNKRMQPFGRTPENLKKFPPSRFLEFASTAKYWLGYHAYQNVPSVGVYVDLFSRCEDKDLEYPVPTPALVKNTILVEHDQVMRVRDLELPNENKGHRYSIPLSLKAYIQDRWRLERPHDRAVAHHRVASRLAHSRNDSIMLKLEFPYSPFRGDSRLFFVAETLRHLMRSLQPLASVDGTRDWQSKNVMRGKFPATPTSDAAGILERNRHVVNYCFARLYQESINNHRRQLSRAFGGVQLDVELLQILGQEGILGEPHEYLHPSQKQTYLKQCGLAMLDIGDLDKAEECFEKLKNFSPADGAKYTYEYGQLDRAVILKERGKDKEAEHILDELENSLQDLFEQTGRYLAGKNKKGSKSDKTRRAYNLVKRIKSQQAYIKYDRKDFKGARDAVLAVLPDLGSRKKLFQKFDPVSVDLELRYISAIDRLSAQIVKESPEESTRLRDWARTLTNSQAINAMTQDYPHDGMRYLILLGRIQRRSGSLDEAETILFHVQRILQQYGGSERVFFSAAIESGRILEEISRKEIKCLEALVLEDPNDANQKDLLSARAKFMRAYVAYYRPAYQRAEARGYIRDKRIAKLRCLRMLKDAKNMFKAMPDESTWMAVLDKAREEQTRSTSQRKSYDDASKNVREAFFGYTLEHVSDGFTLLGDIDEIVLEIAHISGE</sequence>